<comment type="caution">
    <text evidence="7">The sequence shown here is derived from an EMBL/GenBank/DDBJ whole genome shotgun (WGS) entry which is preliminary data.</text>
</comment>
<feature type="signal peptide" evidence="5">
    <location>
        <begin position="1"/>
        <end position="24"/>
    </location>
</feature>
<dbReference type="Proteomes" id="UP001151760">
    <property type="component" value="Unassembled WGS sequence"/>
</dbReference>
<dbReference type="InterPro" id="IPR013210">
    <property type="entry name" value="LRR_N_plant-typ"/>
</dbReference>
<evidence type="ECO:0000256" key="4">
    <source>
        <dbReference type="ARBA" id="ARBA00038043"/>
    </source>
</evidence>
<evidence type="ECO:0000313" key="8">
    <source>
        <dbReference type="Proteomes" id="UP001151760"/>
    </source>
</evidence>
<reference evidence="7" key="1">
    <citation type="journal article" date="2022" name="Int. J. Mol. Sci.">
        <title>Draft Genome of Tanacetum Coccineum: Genomic Comparison of Closely Related Tanacetum-Family Plants.</title>
        <authorList>
            <person name="Yamashiro T."/>
            <person name="Shiraishi A."/>
            <person name="Nakayama K."/>
            <person name="Satake H."/>
        </authorList>
    </citation>
    <scope>NUCLEOTIDE SEQUENCE</scope>
</reference>
<evidence type="ECO:0000256" key="3">
    <source>
        <dbReference type="ARBA" id="ARBA00022737"/>
    </source>
</evidence>
<evidence type="ECO:0000313" key="7">
    <source>
        <dbReference type="EMBL" id="GJS58821.1"/>
    </source>
</evidence>
<dbReference type="Pfam" id="PF13855">
    <property type="entry name" value="LRR_8"/>
    <property type="match status" value="1"/>
</dbReference>
<dbReference type="Pfam" id="PF00560">
    <property type="entry name" value="LRR_1"/>
    <property type="match status" value="2"/>
</dbReference>
<comment type="similarity">
    <text evidence="4">Belongs to the polygalacturonase-inhibiting protein family.</text>
</comment>
<comment type="subcellular location">
    <subcellularLocation>
        <location evidence="1">Cell envelope</location>
    </subcellularLocation>
</comment>
<feature type="domain" description="Leucine-rich repeat-containing N-terminal plant-type" evidence="6">
    <location>
        <begin position="29"/>
        <end position="66"/>
    </location>
</feature>
<dbReference type="PANTHER" id="PTHR48059">
    <property type="entry name" value="POLYGALACTURONASE INHIBITOR 1"/>
    <property type="match status" value="1"/>
</dbReference>
<reference evidence="7" key="2">
    <citation type="submission" date="2022-01" db="EMBL/GenBank/DDBJ databases">
        <authorList>
            <person name="Yamashiro T."/>
            <person name="Shiraishi A."/>
            <person name="Satake H."/>
            <person name="Nakayama K."/>
        </authorList>
    </citation>
    <scope>NUCLEOTIDE SEQUENCE</scope>
</reference>
<keyword evidence="5" id="KW-0732">Signal</keyword>
<accession>A0ABQ4X0V5</accession>
<protein>
    <submittedName>
        <fullName evidence="7">Polygalacturonase inhibitor protein</fullName>
    </submittedName>
</protein>
<dbReference type="Pfam" id="PF08263">
    <property type="entry name" value="LRRNT_2"/>
    <property type="match status" value="1"/>
</dbReference>
<keyword evidence="3" id="KW-0677">Repeat</keyword>
<dbReference type="InterPro" id="IPR032675">
    <property type="entry name" value="LRR_dom_sf"/>
</dbReference>
<dbReference type="SUPFAM" id="SSF52374">
    <property type="entry name" value="Nucleotidylyl transferase"/>
    <property type="match status" value="1"/>
</dbReference>
<dbReference type="Gene3D" id="3.30.310.80">
    <property type="entry name" value="Kinase associated domain 1, KA1"/>
    <property type="match status" value="1"/>
</dbReference>
<name>A0ABQ4X0V5_9ASTR</name>
<dbReference type="InterPro" id="IPR002302">
    <property type="entry name" value="Leu-tRNA-ligase"/>
</dbReference>
<dbReference type="InterPro" id="IPR014729">
    <property type="entry name" value="Rossmann-like_a/b/a_fold"/>
</dbReference>
<proteinExistence type="inferred from homology"/>
<evidence type="ECO:0000256" key="5">
    <source>
        <dbReference type="SAM" id="SignalP"/>
    </source>
</evidence>
<dbReference type="Gene3D" id="3.40.50.620">
    <property type="entry name" value="HUPs"/>
    <property type="match status" value="1"/>
</dbReference>
<gene>
    <name evidence="7" type="ORF">Tco_0653605</name>
</gene>
<sequence length="657" mass="74662">MKTSFFTFTFIITLLYFTLPLSFAQRCNPKDEKNLLRIKRSLGNPSILATWTRNSDCCKWEYVECDLYNDRINSLTIISANISAQIPNSLGSLLYLETVIFRKLTNLTGQIPATITKLRHLKTLTISWTNLSGPIPSFLSQLKSLTALDLSFNNFNGSIPPELATLSNLETLHLDRNKLTGPVPDSFGTFTGNVPAIYLSHNLLNGTVPKSLAQVNFTWLDLSKNRLQGDLSVFFGTNKTIEAADFSRNMFEFNFSKLNEFPESLASLDLNHNRIYGNLPETLIRLDLERLNGFDNLRSESVAPPQWTMRNIDDSGALTHSVKALDISFKIDNRKLEGAQNKRTDTATGLYPDIPFHLALLLHQELNSSPRVPRVPRIRNAGSLPQGRKMAWSQEKETRIQQIMDRAVLVRLIEEKRWIDRLLCPTQGDTMEPNYYKWTQWMFLQLLKKGLAYQAEVPVNSCHALGTVLANEEVVDGVSERGGHPVIRKKPMRQWMLKIIAYVDSLLDDLDDLSWWNSVLWFQLPAYAPFVLSLNSLSRYFANKHISFGVVDLGLFPNTAERFGISLGAYYCRFSSQVYEISPVFLLKVKLQGDKTGRNDDHAVATEVFEVAPSLHMVELRKTGGDTLEFHSVHVHQFNRGRSPFLMTLFYAHFLGV</sequence>
<keyword evidence="8" id="KW-1185">Reference proteome</keyword>
<feature type="chain" id="PRO_5046341863" evidence="5">
    <location>
        <begin position="25"/>
        <end position="657"/>
    </location>
</feature>
<dbReference type="PRINTS" id="PR00985">
    <property type="entry name" value="TRNASYNTHLEU"/>
</dbReference>
<organism evidence="7 8">
    <name type="scientific">Tanacetum coccineum</name>
    <dbReference type="NCBI Taxonomy" id="301880"/>
    <lineage>
        <taxon>Eukaryota</taxon>
        <taxon>Viridiplantae</taxon>
        <taxon>Streptophyta</taxon>
        <taxon>Embryophyta</taxon>
        <taxon>Tracheophyta</taxon>
        <taxon>Spermatophyta</taxon>
        <taxon>Magnoliopsida</taxon>
        <taxon>eudicotyledons</taxon>
        <taxon>Gunneridae</taxon>
        <taxon>Pentapetalae</taxon>
        <taxon>asterids</taxon>
        <taxon>campanulids</taxon>
        <taxon>Asterales</taxon>
        <taxon>Asteraceae</taxon>
        <taxon>Asteroideae</taxon>
        <taxon>Anthemideae</taxon>
        <taxon>Anthemidinae</taxon>
        <taxon>Tanacetum</taxon>
    </lineage>
</organism>
<dbReference type="PANTHER" id="PTHR48059:SF4">
    <property type="entry name" value="POLYGALACTURONASE INHIBITOR 1-RELATED"/>
    <property type="match status" value="1"/>
</dbReference>
<dbReference type="EMBL" id="BQNB010009106">
    <property type="protein sequence ID" value="GJS58821.1"/>
    <property type="molecule type" value="Genomic_DNA"/>
</dbReference>
<keyword evidence="2" id="KW-0433">Leucine-rich repeat</keyword>
<dbReference type="InterPro" id="IPR001611">
    <property type="entry name" value="Leu-rich_rpt"/>
</dbReference>
<dbReference type="SUPFAM" id="SSF52058">
    <property type="entry name" value="L domain-like"/>
    <property type="match status" value="1"/>
</dbReference>
<evidence type="ECO:0000256" key="2">
    <source>
        <dbReference type="ARBA" id="ARBA00022614"/>
    </source>
</evidence>
<dbReference type="Gene3D" id="3.80.10.10">
    <property type="entry name" value="Ribonuclease Inhibitor"/>
    <property type="match status" value="1"/>
</dbReference>
<evidence type="ECO:0000259" key="6">
    <source>
        <dbReference type="Pfam" id="PF08263"/>
    </source>
</evidence>
<dbReference type="InterPro" id="IPR051848">
    <property type="entry name" value="PGIP"/>
</dbReference>
<evidence type="ECO:0000256" key="1">
    <source>
        <dbReference type="ARBA" id="ARBA00004196"/>
    </source>
</evidence>